<dbReference type="InParanoid" id="A0A2K5ATU2"/>
<organism evidence="1 2">
    <name type="scientific">Caenorhabditis elegans</name>
    <dbReference type="NCBI Taxonomy" id="6239"/>
    <lineage>
        <taxon>Eukaryota</taxon>
        <taxon>Metazoa</taxon>
        <taxon>Ecdysozoa</taxon>
        <taxon>Nematoda</taxon>
        <taxon>Chromadorea</taxon>
        <taxon>Rhabditida</taxon>
        <taxon>Rhabditina</taxon>
        <taxon>Rhabditomorpha</taxon>
        <taxon>Rhabditoidea</taxon>
        <taxon>Rhabditidae</taxon>
        <taxon>Peloderinae</taxon>
        <taxon>Caenorhabditis</taxon>
    </lineage>
</organism>
<dbReference type="AGR" id="WB:WBGene00303079"/>
<dbReference type="Proteomes" id="UP000001940">
    <property type="component" value="Chromosome II"/>
</dbReference>
<sequence>MLRTRSTPFSPPSIDGKIRFIGESSELLSTTSVILSPWPRVGIGRSSQTT</sequence>
<evidence type="ECO:0000313" key="1">
    <source>
        <dbReference type="EMBL" id="SPC47303.2"/>
    </source>
</evidence>
<reference evidence="1 2" key="1">
    <citation type="journal article" date="1998" name="Science">
        <title>Genome sequence of the nematode C. elegans: a platform for investigating biology.</title>
        <authorList>
            <consortium name="The C. elegans sequencing consortium"/>
            <person name="Sulson J.E."/>
            <person name="Waterston R."/>
        </authorList>
    </citation>
    <scope>NUCLEOTIDE SEQUENCE [LARGE SCALE GENOMIC DNA]</scope>
    <source>
        <strain evidence="1 2">Bristol N2</strain>
    </source>
</reference>
<name>A0A2K5ATU2_CAEEL</name>
<protein>
    <submittedName>
        <fullName evidence="1">Uncharacterized protein</fullName>
    </submittedName>
</protein>
<gene>
    <name evidence="1" type="ORF">CELE_T09F3.7</name>
    <name evidence="1 3" type="ORF">T09F3.7</name>
</gene>
<accession>A0A2K5ATU2</accession>
<evidence type="ECO:0000313" key="3">
    <source>
        <dbReference type="WormBase" id="T09F3.7"/>
    </source>
</evidence>
<keyword evidence="2" id="KW-1185">Reference proteome</keyword>
<dbReference type="AlphaFoldDB" id="A0A2K5ATU2"/>
<dbReference type="OrthoDB" id="269120at2759"/>
<dbReference type="Bgee" id="WBGene00303079">
    <property type="expression patterns" value="Expressed in larva"/>
</dbReference>
<dbReference type="EMBL" id="BX284602">
    <property type="protein sequence ID" value="SPC47303.2"/>
    <property type="molecule type" value="Genomic_DNA"/>
</dbReference>
<dbReference type="WormBase" id="T09F3.7">
    <property type="protein sequence ID" value="CE52606"/>
    <property type="gene ID" value="WBGene00303079"/>
</dbReference>
<proteinExistence type="predicted"/>
<evidence type="ECO:0000313" key="2">
    <source>
        <dbReference type="Proteomes" id="UP000001940"/>
    </source>
</evidence>